<feature type="region of interest" description="Disordered" evidence="1">
    <location>
        <begin position="275"/>
        <end position="321"/>
    </location>
</feature>
<feature type="compositionally biased region" description="Basic and acidic residues" evidence="1">
    <location>
        <begin position="311"/>
        <end position="321"/>
    </location>
</feature>
<dbReference type="EMBL" id="BQKC01000002">
    <property type="protein sequence ID" value="GJM56293.1"/>
    <property type="molecule type" value="Genomic_DNA"/>
</dbReference>
<organism evidence="3 4">
    <name type="scientific">Granulimonas faecalis</name>
    <dbReference type="NCBI Taxonomy" id="2894155"/>
    <lineage>
        <taxon>Bacteria</taxon>
        <taxon>Bacillati</taxon>
        <taxon>Actinomycetota</taxon>
        <taxon>Coriobacteriia</taxon>
        <taxon>Coriobacteriales</taxon>
        <taxon>Kribbibacteriaceae</taxon>
        <taxon>Granulimonas</taxon>
    </lineage>
</organism>
<dbReference type="InterPro" id="IPR041436">
    <property type="entry name" value="RNAse_A_bac"/>
</dbReference>
<reference evidence="3" key="1">
    <citation type="journal article" date="2022" name="Int. J. Syst. Evol. Microbiol.">
        <title>Granulimonas faecalis gen. nov., sp. nov., and Leptogranulimonas caecicola gen. nov., sp. nov., novel lactate-producing Atopobiaceae bacteria isolated from mouse intestines, and an emended description of the family Atopobiaceae.</title>
        <authorList>
            <person name="Morinaga K."/>
            <person name="Kusada H."/>
            <person name="Sakamoto S."/>
            <person name="Murakami T."/>
            <person name="Toyoda A."/>
            <person name="Mori H."/>
            <person name="Meng X.Y."/>
            <person name="Takashino M."/>
            <person name="Murotomi K."/>
            <person name="Tamaki H."/>
        </authorList>
    </citation>
    <scope>NUCLEOTIDE SEQUENCE</scope>
    <source>
        <strain evidence="3">OPF53</strain>
    </source>
</reference>
<name>A0AAV5B7F0_9ACTN</name>
<evidence type="ECO:0000313" key="3">
    <source>
        <dbReference type="EMBL" id="GJM56293.1"/>
    </source>
</evidence>
<dbReference type="Pfam" id="PF18431">
    <property type="entry name" value="RNAse_A_bac"/>
    <property type="match status" value="1"/>
</dbReference>
<gene>
    <name evidence="3" type="ORF">ATOP_19480</name>
</gene>
<evidence type="ECO:0000256" key="1">
    <source>
        <dbReference type="SAM" id="MobiDB-lite"/>
    </source>
</evidence>
<accession>A0AAV5B7F0</accession>
<protein>
    <recommendedName>
        <fullName evidence="2">Bacterial CdiA-CT RNAse A domain-containing protein</fullName>
    </recommendedName>
</protein>
<dbReference type="Proteomes" id="UP001055025">
    <property type="component" value="Unassembled WGS sequence"/>
</dbReference>
<feature type="domain" description="Bacterial CdiA-CT RNAse A" evidence="2">
    <location>
        <begin position="28"/>
        <end position="137"/>
    </location>
</feature>
<proteinExistence type="predicted"/>
<keyword evidence="4" id="KW-1185">Reference proteome</keyword>
<sequence>MAMPADSFGAFDPRGYLRDFLRPRVSHISRHVGKDPSSLIDRICAEPGCKKASSFAPSMDVPLLVRNSLKLNWDHIRAAFSTRGRDRHEYQVDQQGCGLSILWDGYGLVARKSDRFKVVLAKDPSMRYGFFIMTAYPTFSMEDPAAPVDLERALLGSAAFMAPATAPAEALKKGAMRASAYLGEDIPVVSTGNTVQALIPVSDRALPEVSVATRIDHGRITATQFTAVRRGPDGSCMICGIPEGTVGMSAAECLRRVLERDAGLKERIHRATDLVKYPKARTKTAGTVPTERPRGPRRGMRHTPPPPEPPSRARDDGFELG</sequence>
<comment type="caution">
    <text evidence="3">The sequence shown here is derived from an EMBL/GenBank/DDBJ whole genome shotgun (WGS) entry which is preliminary data.</text>
</comment>
<evidence type="ECO:0000259" key="2">
    <source>
        <dbReference type="Pfam" id="PF18431"/>
    </source>
</evidence>
<dbReference type="AlphaFoldDB" id="A0AAV5B7F0"/>
<evidence type="ECO:0000313" key="4">
    <source>
        <dbReference type="Proteomes" id="UP001055025"/>
    </source>
</evidence>